<dbReference type="EMBL" id="OZ019911">
    <property type="protein sequence ID" value="CAK9212314.1"/>
    <property type="molecule type" value="Genomic_DNA"/>
</dbReference>
<gene>
    <name evidence="2" type="ORF">CSSPTR1EN2_LOCUS11174</name>
</gene>
<evidence type="ECO:0000313" key="2">
    <source>
        <dbReference type="EMBL" id="CAK9212314.1"/>
    </source>
</evidence>
<name>A0ABP0U4Z8_9BRYO</name>
<dbReference type="PANTHER" id="PTHR32026">
    <property type="entry name" value="METHYLTRANSFERASE-LIKE PROTEIN 24"/>
    <property type="match status" value="1"/>
</dbReference>
<evidence type="ECO:0008006" key="4">
    <source>
        <dbReference type="Google" id="ProtNLM"/>
    </source>
</evidence>
<dbReference type="InterPro" id="IPR026913">
    <property type="entry name" value="METTL24"/>
</dbReference>
<evidence type="ECO:0000313" key="3">
    <source>
        <dbReference type="Proteomes" id="UP001497512"/>
    </source>
</evidence>
<reference evidence="2" key="1">
    <citation type="submission" date="2024-02" db="EMBL/GenBank/DDBJ databases">
        <authorList>
            <consortium name="ELIXIR-Norway"/>
            <consortium name="Elixir Norway"/>
        </authorList>
    </citation>
    <scope>NUCLEOTIDE SEQUENCE</scope>
</reference>
<evidence type="ECO:0000256" key="1">
    <source>
        <dbReference type="SAM" id="Phobius"/>
    </source>
</evidence>
<dbReference type="PANTHER" id="PTHR32026:SF27">
    <property type="entry name" value="METHYLTRANSFERASE FKBM DOMAIN-CONTAINING PROTEIN-RELATED"/>
    <property type="match status" value="1"/>
</dbReference>
<accession>A0ABP0U4Z8</accession>
<dbReference type="Proteomes" id="UP001497512">
    <property type="component" value="Chromosome 19"/>
</dbReference>
<sequence length="358" mass="40820">MTFKNQLVPAAPSRSLSSTVVYISIIFVLSTYVTIDFFKQHSSAFRLESQSSLSEADQAPSKLAATVVSAAAAASATLSMQPAEDDVCSSVFGHLPEHRSSQQQEADPWDQMKWIGKPARCRVKGELIENLDEHYNFRRGYALKFTADVEDKTHLLPWLLGSKVNLNARERRVYLDLGANALETSIQWFMRWYPCDFTEVHAFEINPQLLKLPEVEFAEDDNVEVPNPRAIVAKQTPGIPNWMLQRMTFYNQLVSDADDDATKAVNITRFMKETLNLSASDTVVVKMDIESVEWPILQRWLQDPQMAEIVDELFVEIHYQHPSMSGFLWDSWAPRTRDQASYLLASLRSKGFFVHPWP</sequence>
<protein>
    <recommendedName>
        <fullName evidence="4">Methyltransferase FkbM domain-containing protein</fullName>
    </recommendedName>
</protein>
<proteinExistence type="predicted"/>
<dbReference type="Gene3D" id="3.40.50.150">
    <property type="entry name" value="Vaccinia Virus protein VP39"/>
    <property type="match status" value="1"/>
</dbReference>
<keyword evidence="1" id="KW-1133">Transmembrane helix</keyword>
<feature type="transmembrane region" description="Helical" evidence="1">
    <location>
        <begin position="20"/>
        <end position="38"/>
    </location>
</feature>
<dbReference type="InterPro" id="IPR029063">
    <property type="entry name" value="SAM-dependent_MTases_sf"/>
</dbReference>
<organism evidence="2 3">
    <name type="scientific">Sphagnum troendelagicum</name>
    <dbReference type="NCBI Taxonomy" id="128251"/>
    <lineage>
        <taxon>Eukaryota</taxon>
        <taxon>Viridiplantae</taxon>
        <taxon>Streptophyta</taxon>
        <taxon>Embryophyta</taxon>
        <taxon>Bryophyta</taxon>
        <taxon>Sphagnophytina</taxon>
        <taxon>Sphagnopsida</taxon>
        <taxon>Sphagnales</taxon>
        <taxon>Sphagnaceae</taxon>
        <taxon>Sphagnum</taxon>
    </lineage>
</organism>
<dbReference type="SUPFAM" id="SSF53335">
    <property type="entry name" value="S-adenosyl-L-methionine-dependent methyltransferases"/>
    <property type="match status" value="1"/>
</dbReference>
<keyword evidence="1" id="KW-0812">Transmembrane</keyword>
<keyword evidence="1" id="KW-0472">Membrane</keyword>
<keyword evidence="3" id="KW-1185">Reference proteome</keyword>